<organism evidence="14 15">
    <name type="scientific">Porphyromonas loveana</name>
    <dbReference type="NCBI Taxonomy" id="1884669"/>
    <lineage>
        <taxon>Bacteria</taxon>
        <taxon>Pseudomonadati</taxon>
        <taxon>Bacteroidota</taxon>
        <taxon>Bacteroidia</taxon>
        <taxon>Bacteroidales</taxon>
        <taxon>Porphyromonadaceae</taxon>
        <taxon>Porphyromonas</taxon>
    </lineage>
</organism>
<dbReference type="CDD" id="cd10027">
    <property type="entry name" value="UDG-F1-like"/>
    <property type="match status" value="1"/>
</dbReference>
<comment type="caution">
    <text evidence="14">The sequence shown here is derived from an EMBL/GenBank/DDBJ whole genome shotgun (WGS) entry which is preliminary data.</text>
</comment>
<dbReference type="EMBL" id="QEKY01000001">
    <property type="protein sequence ID" value="PVZ15189.1"/>
    <property type="molecule type" value="Genomic_DNA"/>
</dbReference>
<evidence type="ECO:0000256" key="2">
    <source>
        <dbReference type="ARBA" id="ARBA00002631"/>
    </source>
</evidence>
<dbReference type="Gene3D" id="3.40.470.10">
    <property type="entry name" value="Uracil-DNA glycosylase-like domain"/>
    <property type="match status" value="1"/>
</dbReference>
<name>A0A2U1FSP8_9PORP</name>
<keyword evidence="6 10" id="KW-0963">Cytoplasm</keyword>
<dbReference type="HAMAP" id="MF_00148">
    <property type="entry name" value="UDG"/>
    <property type="match status" value="1"/>
</dbReference>
<dbReference type="SMART" id="SM00987">
    <property type="entry name" value="UreE_C"/>
    <property type="match status" value="1"/>
</dbReference>
<dbReference type="NCBIfam" id="NF003589">
    <property type="entry name" value="PRK05254.1-2"/>
    <property type="match status" value="1"/>
</dbReference>
<evidence type="ECO:0000256" key="12">
    <source>
        <dbReference type="RuleBase" id="RU003780"/>
    </source>
</evidence>
<dbReference type="PANTHER" id="PTHR11264">
    <property type="entry name" value="URACIL-DNA GLYCOSYLASE"/>
    <property type="match status" value="1"/>
</dbReference>
<dbReference type="GO" id="GO:0004844">
    <property type="term" value="F:uracil DNA N-glycosylase activity"/>
    <property type="evidence" value="ECO:0007669"/>
    <property type="project" value="UniProtKB-UniRule"/>
</dbReference>
<proteinExistence type="inferred from homology"/>
<feature type="active site" description="Proton acceptor" evidence="10 11">
    <location>
        <position position="66"/>
    </location>
</feature>
<comment type="similarity">
    <text evidence="3 10 12">Belongs to the uracil-DNA glycosylase (UDG) superfamily. UNG family.</text>
</comment>
<dbReference type="GeneID" id="94549823"/>
<dbReference type="NCBIfam" id="NF003592">
    <property type="entry name" value="PRK05254.1-5"/>
    <property type="match status" value="1"/>
</dbReference>
<dbReference type="GO" id="GO:0097510">
    <property type="term" value="P:base-excision repair, AP site formation via deaminated base removal"/>
    <property type="evidence" value="ECO:0007669"/>
    <property type="project" value="TreeGrafter"/>
</dbReference>
<evidence type="ECO:0000313" key="14">
    <source>
        <dbReference type="EMBL" id="PVZ15189.1"/>
    </source>
</evidence>
<keyword evidence="15" id="KW-1185">Reference proteome</keyword>
<dbReference type="InterPro" id="IPR018085">
    <property type="entry name" value="Ura-DNA_Glyclase_AS"/>
</dbReference>
<comment type="subcellular location">
    <subcellularLocation>
        <location evidence="10">Cytoplasm</location>
    </subcellularLocation>
</comment>
<dbReference type="SUPFAM" id="SSF52141">
    <property type="entry name" value="Uracil-DNA glycosylase-like"/>
    <property type="match status" value="1"/>
</dbReference>
<evidence type="ECO:0000256" key="6">
    <source>
        <dbReference type="ARBA" id="ARBA00022490"/>
    </source>
</evidence>
<feature type="domain" description="Uracil-DNA glycosylase-like" evidence="13">
    <location>
        <begin position="51"/>
        <end position="212"/>
    </location>
</feature>
<dbReference type="Pfam" id="PF03167">
    <property type="entry name" value="UDG"/>
    <property type="match status" value="1"/>
</dbReference>
<dbReference type="OrthoDB" id="9804372at2"/>
<dbReference type="PROSITE" id="PS00130">
    <property type="entry name" value="U_DNA_GLYCOSYLASE"/>
    <property type="match status" value="1"/>
</dbReference>
<comment type="catalytic activity">
    <reaction evidence="1 10 12">
        <text>Hydrolyzes single-stranded DNA or mismatched double-stranded DNA and polynucleotides, releasing free uracil.</text>
        <dbReference type="EC" id="3.2.2.27"/>
    </reaction>
</comment>
<evidence type="ECO:0000256" key="9">
    <source>
        <dbReference type="ARBA" id="ARBA00023204"/>
    </source>
</evidence>
<sequence>MREVRMEEGWKAVLKEEFSKLYFEMLTEFVRGEYRSGTIYPPAKLVFRAFDDCPFDRVKVVILGQDPYHELGQAEGLAFSVPQGVAVPPSLRNICEEIRIDTGQNAHIQGGNLSSWAEQGVLLLNATLTVRAGQAGSHQGKGWETFTDAAVEALARRREHLVFLLWGSYARRKAAMIDPRRHLILEAPHPSPLSAHRGFFGCKHFSRANAYLTQHGLTPICW</sequence>
<evidence type="ECO:0000256" key="8">
    <source>
        <dbReference type="ARBA" id="ARBA00022801"/>
    </source>
</evidence>
<evidence type="ECO:0000256" key="7">
    <source>
        <dbReference type="ARBA" id="ARBA00022763"/>
    </source>
</evidence>
<dbReference type="InterPro" id="IPR002043">
    <property type="entry name" value="UDG_fam1"/>
</dbReference>
<accession>A0A2U1FSP8</accession>
<keyword evidence="8 10" id="KW-0378">Hydrolase</keyword>
<dbReference type="InterPro" id="IPR005122">
    <property type="entry name" value="Uracil-DNA_glycosylase-like"/>
</dbReference>
<dbReference type="NCBIfam" id="NF003588">
    <property type="entry name" value="PRK05254.1-1"/>
    <property type="match status" value="1"/>
</dbReference>
<dbReference type="InterPro" id="IPR036895">
    <property type="entry name" value="Uracil-DNA_glycosylase-like_sf"/>
</dbReference>
<evidence type="ECO:0000256" key="1">
    <source>
        <dbReference type="ARBA" id="ARBA00001400"/>
    </source>
</evidence>
<gene>
    <name evidence="10" type="primary">ung</name>
    <name evidence="14" type="ORF">C7382_101120</name>
</gene>
<evidence type="ECO:0000259" key="13">
    <source>
        <dbReference type="SMART" id="SM00986"/>
    </source>
</evidence>
<dbReference type="NCBIfam" id="TIGR00628">
    <property type="entry name" value="ung"/>
    <property type="match status" value="1"/>
</dbReference>
<evidence type="ECO:0000256" key="5">
    <source>
        <dbReference type="ARBA" id="ARBA00018429"/>
    </source>
</evidence>
<keyword evidence="9 10" id="KW-0234">DNA repair</keyword>
<dbReference type="PANTHER" id="PTHR11264:SF0">
    <property type="entry name" value="URACIL-DNA GLYCOSYLASE"/>
    <property type="match status" value="1"/>
</dbReference>
<dbReference type="GO" id="GO:0005737">
    <property type="term" value="C:cytoplasm"/>
    <property type="evidence" value="ECO:0007669"/>
    <property type="project" value="UniProtKB-SubCell"/>
</dbReference>
<evidence type="ECO:0000256" key="11">
    <source>
        <dbReference type="PROSITE-ProRule" id="PRU10072"/>
    </source>
</evidence>
<dbReference type="EC" id="3.2.2.27" evidence="4 10"/>
<evidence type="ECO:0000313" key="15">
    <source>
        <dbReference type="Proteomes" id="UP000245462"/>
    </source>
</evidence>
<protein>
    <recommendedName>
        <fullName evidence="5 10">Uracil-DNA glycosylase</fullName>
        <shortName evidence="10">UDG</shortName>
        <ecNumber evidence="4 10">3.2.2.27</ecNumber>
    </recommendedName>
</protein>
<dbReference type="NCBIfam" id="NF003591">
    <property type="entry name" value="PRK05254.1-4"/>
    <property type="match status" value="1"/>
</dbReference>
<dbReference type="AlphaFoldDB" id="A0A2U1FSP8"/>
<dbReference type="SMART" id="SM00986">
    <property type="entry name" value="UDG"/>
    <property type="match status" value="1"/>
</dbReference>
<evidence type="ECO:0000256" key="10">
    <source>
        <dbReference type="HAMAP-Rule" id="MF_00148"/>
    </source>
</evidence>
<dbReference type="Proteomes" id="UP000245462">
    <property type="component" value="Unassembled WGS sequence"/>
</dbReference>
<keyword evidence="7 10" id="KW-0227">DNA damage</keyword>
<dbReference type="RefSeq" id="WP_116678373.1">
    <property type="nucleotide sequence ID" value="NZ_JBGYUN010000190.1"/>
</dbReference>
<evidence type="ECO:0000256" key="4">
    <source>
        <dbReference type="ARBA" id="ARBA00012030"/>
    </source>
</evidence>
<reference evidence="14 15" key="1">
    <citation type="submission" date="2018-04" db="EMBL/GenBank/DDBJ databases">
        <title>Genomic Encyclopedia of Type Strains, Phase IV (KMG-IV): sequencing the most valuable type-strain genomes for metagenomic binning, comparative biology and taxonomic classification.</title>
        <authorList>
            <person name="Goeker M."/>
        </authorList>
    </citation>
    <scope>NUCLEOTIDE SEQUENCE [LARGE SCALE GENOMIC DNA]</scope>
    <source>
        <strain evidence="14 15">DSM 28520</strain>
    </source>
</reference>
<comment type="function">
    <text evidence="2 10 12">Excises uracil residues from the DNA which can arise as a result of misincorporation of dUMP residues by DNA polymerase or due to deamination of cytosine.</text>
</comment>
<evidence type="ECO:0000256" key="3">
    <source>
        <dbReference type="ARBA" id="ARBA00008184"/>
    </source>
</evidence>
<dbReference type="FunFam" id="3.40.470.10:FF:000001">
    <property type="entry name" value="Uracil-DNA glycosylase"/>
    <property type="match status" value="1"/>
</dbReference>